<dbReference type="EMBL" id="WTYU01000001">
    <property type="protein sequence ID" value="MXP14183.1"/>
    <property type="molecule type" value="Genomic_DNA"/>
</dbReference>
<keyword evidence="5 7" id="KW-1133">Transmembrane helix</keyword>
<comment type="subcellular location">
    <subcellularLocation>
        <location evidence="1">Cell membrane</location>
        <topology evidence="1">Multi-pass membrane protein</topology>
    </subcellularLocation>
</comment>
<keyword evidence="9" id="KW-1185">Reference proteome</keyword>
<feature type="transmembrane region" description="Helical" evidence="7">
    <location>
        <begin position="122"/>
        <end position="146"/>
    </location>
</feature>
<name>A0A6L7GDR4_9SPHN</name>
<accession>A0A6L7GDR4</accession>
<evidence type="ECO:0000256" key="6">
    <source>
        <dbReference type="ARBA" id="ARBA00023136"/>
    </source>
</evidence>
<dbReference type="RefSeq" id="WP_160600374.1">
    <property type="nucleotide sequence ID" value="NZ_WTYU01000001.1"/>
</dbReference>
<keyword evidence="4 7" id="KW-0812">Transmembrane</keyword>
<feature type="transmembrane region" description="Helical" evidence="7">
    <location>
        <begin position="167"/>
        <end position="193"/>
    </location>
</feature>
<feature type="transmembrane region" description="Helical" evidence="7">
    <location>
        <begin position="385"/>
        <end position="408"/>
    </location>
</feature>
<dbReference type="AlphaFoldDB" id="A0A6L7GDR4"/>
<feature type="transmembrane region" description="Helical" evidence="7">
    <location>
        <begin position="92"/>
        <end position="116"/>
    </location>
</feature>
<evidence type="ECO:0000256" key="5">
    <source>
        <dbReference type="ARBA" id="ARBA00022989"/>
    </source>
</evidence>
<comment type="similarity">
    <text evidence="2">Belongs to the polysaccharide synthase family.</text>
</comment>
<evidence type="ECO:0000256" key="3">
    <source>
        <dbReference type="ARBA" id="ARBA00022475"/>
    </source>
</evidence>
<dbReference type="OrthoDB" id="9770347at2"/>
<evidence type="ECO:0000256" key="4">
    <source>
        <dbReference type="ARBA" id="ARBA00022692"/>
    </source>
</evidence>
<evidence type="ECO:0000256" key="2">
    <source>
        <dbReference type="ARBA" id="ARBA00007430"/>
    </source>
</evidence>
<dbReference type="Pfam" id="PF13440">
    <property type="entry name" value="Polysacc_synt_3"/>
    <property type="match status" value="1"/>
</dbReference>
<evidence type="ECO:0000313" key="9">
    <source>
        <dbReference type="Proteomes" id="UP000473531"/>
    </source>
</evidence>
<feature type="transmembrane region" description="Helical" evidence="7">
    <location>
        <begin position="49"/>
        <end position="71"/>
    </location>
</feature>
<reference evidence="8 9" key="1">
    <citation type="submission" date="2019-12" db="EMBL/GenBank/DDBJ databases">
        <title>Genomic-based taxomic classification of the family Erythrobacteraceae.</title>
        <authorList>
            <person name="Xu L."/>
        </authorList>
    </citation>
    <scope>NUCLEOTIDE SEQUENCE [LARGE SCALE GENOMIC DNA]</scope>
    <source>
        <strain evidence="8 9">KCTC 52259</strain>
    </source>
</reference>
<dbReference type="Proteomes" id="UP000473531">
    <property type="component" value="Unassembled WGS sequence"/>
</dbReference>
<feature type="transmembrane region" description="Helical" evidence="7">
    <location>
        <begin position="329"/>
        <end position="349"/>
    </location>
</feature>
<evidence type="ECO:0000256" key="1">
    <source>
        <dbReference type="ARBA" id="ARBA00004651"/>
    </source>
</evidence>
<keyword evidence="6 7" id="KW-0472">Membrane</keyword>
<evidence type="ECO:0000313" key="8">
    <source>
        <dbReference type="EMBL" id="MXP14183.1"/>
    </source>
</evidence>
<evidence type="ECO:0000256" key="7">
    <source>
        <dbReference type="SAM" id="Phobius"/>
    </source>
</evidence>
<keyword evidence="3" id="KW-1003">Cell membrane</keyword>
<sequence length="424" mass="44538">MTAFQHHISAIQAAPLVRGLMVFGSAEAATRVVRLGALLIVARRVTPEIFGAAALALSLFELVRVLANVGIGQRLILATREELPALCRMAHSLFWMTCVGVAAIQFAVAGVLYAIFDLGEAAAMLAVLSLVYFAMPPGLVHIFLAMRENRMAIVARITATQNMADSLLTVALVIVWPSAWAIVLPKLLAAPIWTIMARTSSTWRLDAAMPKASIREFSVFGPSILGTEMLGAARLHGDKLVIGAMLGTEALGIYYFAFNVGLGITQSFVAACNLVIFPHLARAKARHALRELRKAFATGLSMLAPVVAAQALLAPFYVPLVFGDYWVAATPYIVMLSCAALPLYAGSIVGAAYRASGRPQAETLITALASAAALGGLAVGASTGLAWACFGYGAGLAAIFIPAALASLSGRSPNLRLIASSKGF</sequence>
<dbReference type="PANTHER" id="PTHR30250:SF10">
    <property type="entry name" value="LIPOPOLYSACCHARIDE BIOSYNTHESIS PROTEIN WZXC"/>
    <property type="match status" value="1"/>
</dbReference>
<feature type="transmembrane region" description="Helical" evidence="7">
    <location>
        <begin position="361"/>
        <end position="379"/>
    </location>
</feature>
<dbReference type="InterPro" id="IPR050833">
    <property type="entry name" value="Poly_Biosynth_Transport"/>
</dbReference>
<proteinExistence type="inferred from homology"/>
<dbReference type="PANTHER" id="PTHR30250">
    <property type="entry name" value="PST FAMILY PREDICTED COLANIC ACID TRANSPORTER"/>
    <property type="match status" value="1"/>
</dbReference>
<feature type="transmembrane region" description="Helical" evidence="7">
    <location>
        <begin position="253"/>
        <end position="276"/>
    </location>
</feature>
<dbReference type="GO" id="GO:0005886">
    <property type="term" value="C:plasma membrane"/>
    <property type="evidence" value="ECO:0007669"/>
    <property type="project" value="UniProtKB-SubCell"/>
</dbReference>
<protein>
    <submittedName>
        <fullName evidence="8">Oligosaccharide flippase family protein</fullName>
    </submittedName>
</protein>
<feature type="transmembrane region" description="Helical" evidence="7">
    <location>
        <begin position="296"/>
        <end position="317"/>
    </location>
</feature>
<organism evidence="8 9">
    <name type="scientific">Allopontixanthobacter confluentis</name>
    <dbReference type="NCBI Taxonomy" id="1849021"/>
    <lineage>
        <taxon>Bacteria</taxon>
        <taxon>Pseudomonadati</taxon>
        <taxon>Pseudomonadota</taxon>
        <taxon>Alphaproteobacteria</taxon>
        <taxon>Sphingomonadales</taxon>
        <taxon>Erythrobacteraceae</taxon>
        <taxon>Allopontixanthobacter</taxon>
    </lineage>
</organism>
<gene>
    <name evidence="8" type="ORF">GRI44_05400</name>
</gene>
<comment type="caution">
    <text evidence="8">The sequence shown here is derived from an EMBL/GenBank/DDBJ whole genome shotgun (WGS) entry which is preliminary data.</text>
</comment>